<dbReference type="OrthoDB" id="9806213at2"/>
<dbReference type="Pfam" id="PF10592">
    <property type="entry name" value="AIPR"/>
    <property type="match status" value="1"/>
</dbReference>
<proteinExistence type="predicted"/>
<dbReference type="AlphaFoldDB" id="A0A1Y0HIU1"/>
<dbReference type="EMBL" id="CP021416">
    <property type="protein sequence ID" value="ARU48019.1"/>
    <property type="molecule type" value="Genomic_DNA"/>
</dbReference>
<evidence type="ECO:0000313" key="2">
    <source>
        <dbReference type="EMBL" id="ARU48019.1"/>
    </source>
</evidence>
<dbReference type="Proteomes" id="UP000196005">
    <property type="component" value="Chromosome"/>
</dbReference>
<evidence type="ECO:0000313" key="3">
    <source>
        <dbReference type="Proteomes" id="UP000196005"/>
    </source>
</evidence>
<gene>
    <name evidence="2" type="ORF">Sdiek1_0852</name>
</gene>
<dbReference type="RefSeq" id="WP_087438034.1">
    <property type="nucleotide sequence ID" value="NZ_CP021416.1"/>
</dbReference>
<keyword evidence="3" id="KW-1185">Reference proteome</keyword>
<organism evidence="2 3">
    <name type="scientific">Sulfurospirillum diekertiae</name>
    <dbReference type="NCBI Taxonomy" id="1854492"/>
    <lineage>
        <taxon>Bacteria</taxon>
        <taxon>Pseudomonadati</taxon>
        <taxon>Campylobacterota</taxon>
        <taxon>Epsilonproteobacteria</taxon>
        <taxon>Campylobacterales</taxon>
        <taxon>Sulfurospirillaceae</taxon>
        <taxon>Sulfurospirillum</taxon>
    </lineage>
</organism>
<sequence>MSLKILLDDQIDKLFDDNPELKSIKKNVFEIAVASFANLKYLYGLEIDDLIDGIMGQSGDEGIDHCYVFCNGMLVKDENHPINKESSIKVKFFQAKKETGFSTTGFKNLKEGIEEIFNLELPLDKLRVIGANQDIIEMAELIRTIFRKSSRERASFSCEVYYATISTELNISAKILHLQDELKNNSLHIPFEFEYWGAQRLLDLTEKHEEAIEIKFSSQPLEIKERGIELSGYTGLVAGNDLINSLLDEENNFKSHLTEGNVRYFLGEDKKINNSIIETAKSQRGAENFWAMNNGLTIIGDSIEPLGNNEYSILNPQIVNGCQTVHCLHYAFNEIKRLPETLKVFVKIVKTNKLDIQTDIISATNSQNQVKSISLKANDNIQRNIEKFLKDVGIYYERRENFYKRQGFTGNKVIGLLKMAQIVHTVINKESIIAMNDTSTLFETQTKYDSIFNDSADFDIYKYTTILYQKIWTMKNSDLRVNTYTDSIRSLISKGGLIFLHIVSSLMMSRVVVKDEEVQKLTSNLIINTPTRNNPFSKRKVQLFEELDNETFFRCYLSRSKNNIL</sequence>
<feature type="domain" description="Abortive phage infection protein C-terminal" evidence="1">
    <location>
        <begin position="259"/>
        <end position="472"/>
    </location>
</feature>
<dbReference type="KEGG" id="suls:Sdiek1_0852"/>
<dbReference type="InterPro" id="IPR018891">
    <property type="entry name" value="AIPR_C"/>
</dbReference>
<evidence type="ECO:0000259" key="1">
    <source>
        <dbReference type="Pfam" id="PF10592"/>
    </source>
</evidence>
<accession>A0A1Y0HIU1</accession>
<reference evidence="3" key="1">
    <citation type="submission" date="2017-05" db="EMBL/GenBank/DDBJ databases">
        <title>Dechlorination kinetics govern the competition between two new strains of the genus Sulfurospirillum.</title>
        <authorList>
            <person name="Buttet G.F."/>
            <person name="Murray A.M."/>
            <person name="Goris T."/>
            <person name="Burion M."/>
            <person name="Lin B."/>
            <person name="Rolle M."/>
            <person name="Maillard J."/>
        </authorList>
    </citation>
    <scope>NUCLEOTIDE SEQUENCE [LARGE SCALE GENOMIC DNA]</scope>
    <source>
        <strain evidence="3">SL2-1</strain>
    </source>
</reference>
<protein>
    <recommendedName>
        <fullName evidence="1">Abortive phage infection protein C-terminal domain-containing protein</fullName>
    </recommendedName>
</protein>
<name>A0A1Y0HIU1_9BACT</name>